<dbReference type="InterPro" id="IPR022882">
    <property type="entry name" value="tRNA_adenine-N6_MeTrfase"/>
</dbReference>
<evidence type="ECO:0000256" key="4">
    <source>
        <dbReference type="ARBA" id="ARBA00022691"/>
    </source>
</evidence>
<organism evidence="8 9">
    <name type="scientific">Maribacter confluentis</name>
    <dbReference type="NCBI Taxonomy" id="1656093"/>
    <lineage>
        <taxon>Bacteria</taxon>
        <taxon>Pseudomonadati</taxon>
        <taxon>Bacteroidota</taxon>
        <taxon>Flavobacteriia</taxon>
        <taxon>Flavobacteriales</taxon>
        <taxon>Flavobacteriaceae</taxon>
        <taxon>Maribacter</taxon>
    </lineage>
</organism>
<evidence type="ECO:0000256" key="2">
    <source>
        <dbReference type="ARBA" id="ARBA00022603"/>
    </source>
</evidence>
<dbReference type="Gene3D" id="3.40.50.150">
    <property type="entry name" value="Vaccinia Virus protein VP39"/>
    <property type="match status" value="1"/>
</dbReference>
<keyword evidence="3 6" id="KW-0808">Transferase</keyword>
<comment type="catalytic activity">
    <reaction evidence="6">
        <text>adenosine(37) in tRNA1(Val) + S-adenosyl-L-methionine = N(6)-methyladenosine(37) in tRNA1(Val) + S-adenosyl-L-homocysteine + H(+)</text>
        <dbReference type="Rhea" id="RHEA:43160"/>
        <dbReference type="Rhea" id="RHEA-COMP:10369"/>
        <dbReference type="Rhea" id="RHEA-COMP:10370"/>
        <dbReference type="ChEBI" id="CHEBI:15378"/>
        <dbReference type="ChEBI" id="CHEBI:57856"/>
        <dbReference type="ChEBI" id="CHEBI:59789"/>
        <dbReference type="ChEBI" id="CHEBI:74411"/>
        <dbReference type="ChEBI" id="CHEBI:74449"/>
        <dbReference type="EC" id="2.1.1.223"/>
    </reaction>
</comment>
<keyword evidence="9" id="KW-1185">Reference proteome</keyword>
<dbReference type="GO" id="GO:0008168">
    <property type="term" value="F:methyltransferase activity"/>
    <property type="evidence" value="ECO:0007669"/>
    <property type="project" value="UniProtKB-KW"/>
</dbReference>
<evidence type="ECO:0000256" key="6">
    <source>
        <dbReference type="HAMAP-Rule" id="MF_01872"/>
    </source>
</evidence>
<keyword evidence="5 6" id="KW-0819">tRNA processing</keyword>
<dbReference type="EC" id="2.1.1.223" evidence="6"/>
<dbReference type="InterPro" id="IPR029063">
    <property type="entry name" value="SAM-dependent_MTases_sf"/>
</dbReference>
<dbReference type="InterPro" id="IPR002052">
    <property type="entry name" value="DNA_methylase_N6_adenine_CS"/>
</dbReference>
<feature type="domain" description="Methyltransferase small" evidence="7">
    <location>
        <begin position="37"/>
        <end position="127"/>
    </location>
</feature>
<dbReference type="PROSITE" id="PS00092">
    <property type="entry name" value="N6_MTASE"/>
    <property type="match status" value="1"/>
</dbReference>
<dbReference type="PANTHER" id="PTHR47739">
    <property type="entry name" value="TRNA1(VAL) (ADENINE(37)-N6)-METHYLTRANSFERASE"/>
    <property type="match status" value="1"/>
</dbReference>
<proteinExistence type="inferred from homology"/>
<comment type="caution">
    <text evidence="8">The sequence shown here is derived from an EMBL/GenBank/DDBJ whole genome shotgun (WGS) entry which is preliminary data.</text>
</comment>
<evidence type="ECO:0000256" key="1">
    <source>
        <dbReference type="ARBA" id="ARBA00022490"/>
    </source>
</evidence>
<reference evidence="8" key="1">
    <citation type="journal article" date="2014" name="Int. J. Syst. Evol. Microbiol.">
        <title>Complete genome of a new Firmicutes species belonging to the dominant human colonic microbiota ('Ruminococcus bicirculans') reveals two chromosomes and a selective capacity to utilize plant glucans.</title>
        <authorList>
            <consortium name="NISC Comparative Sequencing Program"/>
            <person name="Wegmann U."/>
            <person name="Louis P."/>
            <person name="Goesmann A."/>
            <person name="Henrissat B."/>
            <person name="Duncan S.H."/>
            <person name="Flint H.J."/>
        </authorList>
    </citation>
    <scope>NUCLEOTIDE SEQUENCE</scope>
    <source>
        <strain evidence="8">CECT 8869</strain>
    </source>
</reference>
<name>A0ABT8RSJ2_9FLAO</name>
<evidence type="ECO:0000313" key="8">
    <source>
        <dbReference type="EMBL" id="MDO1513344.1"/>
    </source>
</evidence>
<dbReference type="EMBL" id="JAUKUC010000001">
    <property type="protein sequence ID" value="MDO1513344.1"/>
    <property type="molecule type" value="Genomic_DNA"/>
</dbReference>
<evidence type="ECO:0000259" key="7">
    <source>
        <dbReference type="Pfam" id="PF05175"/>
    </source>
</evidence>
<reference evidence="8" key="2">
    <citation type="submission" date="2023-06" db="EMBL/GenBank/DDBJ databases">
        <authorList>
            <person name="Lucena T."/>
            <person name="Sun Q."/>
        </authorList>
    </citation>
    <scope>NUCLEOTIDE SEQUENCE</scope>
    <source>
        <strain evidence="8">CECT 8869</strain>
    </source>
</reference>
<evidence type="ECO:0000256" key="5">
    <source>
        <dbReference type="ARBA" id="ARBA00022694"/>
    </source>
</evidence>
<protein>
    <recommendedName>
        <fullName evidence="6">tRNA1(Val) (adenine(37)-N6)-methyltransferase</fullName>
        <ecNumber evidence="6">2.1.1.223</ecNumber>
    </recommendedName>
    <alternativeName>
        <fullName evidence="6">tRNA m6A37 methyltransferase</fullName>
    </alternativeName>
</protein>
<keyword evidence="4 6" id="KW-0949">S-adenosyl-L-methionine</keyword>
<evidence type="ECO:0000256" key="3">
    <source>
        <dbReference type="ARBA" id="ARBA00022679"/>
    </source>
</evidence>
<keyword evidence="2 6" id="KW-0489">Methyltransferase</keyword>
<dbReference type="SUPFAM" id="SSF53335">
    <property type="entry name" value="S-adenosyl-L-methionine-dependent methyltransferases"/>
    <property type="match status" value="1"/>
</dbReference>
<dbReference type="PANTHER" id="PTHR47739:SF1">
    <property type="entry name" value="TRNA1(VAL) (ADENINE(37)-N6)-METHYLTRANSFERASE"/>
    <property type="match status" value="1"/>
</dbReference>
<comment type="subcellular location">
    <subcellularLocation>
        <location evidence="6">Cytoplasm</location>
    </subcellularLocation>
</comment>
<gene>
    <name evidence="8" type="ORF">Q2T41_11820</name>
</gene>
<dbReference type="CDD" id="cd02440">
    <property type="entry name" value="AdoMet_MTases"/>
    <property type="match status" value="1"/>
</dbReference>
<comment type="function">
    <text evidence="6">Specifically methylates the adenine in position 37 of tRNA(1)(Val) (anticodon cmo5UAC).</text>
</comment>
<dbReference type="Proteomes" id="UP001168579">
    <property type="component" value="Unassembled WGS sequence"/>
</dbReference>
<evidence type="ECO:0000313" key="9">
    <source>
        <dbReference type="Proteomes" id="UP001168579"/>
    </source>
</evidence>
<dbReference type="Pfam" id="PF05175">
    <property type="entry name" value="MTS"/>
    <property type="match status" value="1"/>
</dbReference>
<dbReference type="HAMAP" id="MF_01872">
    <property type="entry name" value="tRNA_methyltr_YfiC"/>
    <property type="match status" value="1"/>
</dbReference>
<dbReference type="RefSeq" id="WP_304436265.1">
    <property type="nucleotide sequence ID" value="NZ_JAUKUC010000001.1"/>
</dbReference>
<dbReference type="InterPro" id="IPR007848">
    <property type="entry name" value="Small_mtfrase_dom"/>
</dbReference>
<dbReference type="GO" id="GO:0032259">
    <property type="term" value="P:methylation"/>
    <property type="evidence" value="ECO:0007669"/>
    <property type="project" value="UniProtKB-KW"/>
</dbReference>
<comment type="similarity">
    <text evidence="6">Belongs to the methyltransferase superfamily. tRNA (adenine-N(6)-)-methyltransferase family.</text>
</comment>
<keyword evidence="1 6" id="KW-0963">Cytoplasm</keyword>
<dbReference type="InterPro" id="IPR050210">
    <property type="entry name" value="tRNA_Adenine-N(6)_MTase"/>
</dbReference>
<accession>A0ABT8RSJ2</accession>
<sequence length="237" mass="26953">MNKPFKFKQFTVHQDRCAMKIGTDGVLLGAWTKVEHQHESILDIGAGTGIIALMLAQRSNAEVIDAIEIDPEAYEQCVDNFERSPWGDRLYCYHAGLDEFIDEIDDEYEIIVCNPPFYIENVTSGNLQRDQARQNGYLPFDILLAGVQSLLANNGTFTTIIPIKEEEAFVRLAATFGLHPKQCLHVKGNANAPIKRSLLAFVKQKHQCTVQELIIETERHRYTEDYIALTQAFYLKM</sequence>